<dbReference type="InterPro" id="IPR006703">
    <property type="entry name" value="G_AIG1"/>
</dbReference>
<name>A0A8T2PLT4_9TELE</name>
<keyword evidence="2" id="KW-0547">Nucleotide-binding</keyword>
<keyword evidence="3" id="KW-0342">GTP-binding</keyword>
<evidence type="ECO:0000259" key="4">
    <source>
        <dbReference type="Pfam" id="PF04548"/>
    </source>
</evidence>
<dbReference type="GO" id="GO:0005525">
    <property type="term" value="F:GTP binding"/>
    <property type="evidence" value="ECO:0007669"/>
    <property type="project" value="UniProtKB-KW"/>
</dbReference>
<dbReference type="AlphaFoldDB" id="A0A8T2PLT4"/>
<evidence type="ECO:0000256" key="2">
    <source>
        <dbReference type="ARBA" id="ARBA00022741"/>
    </source>
</evidence>
<dbReference type="PANTHER" id="PTHR10903">
    <property type="entry name" value="GTPASE, IMAP FAMILY MEMBER-RELATED"/>
    <property type="match status" value="1"/>
</dbReference>
<gene>
    <name evidence="5" type="ORF">JZ751_026591</name>
</gene>
<dbReference type="Gene3D" id="3.40.50.300">
    <property type="entry name" value="P-loop containing nucleotide triphosphate hydrolases"/>
    <property type="match status" value="2"/>
</dbReference>
<dbReference type="Proteomes" id="UP000824540">
    <property type="component" value="Unassembled WGS sequence"/>
</dbReference>
<evidence type="ECO:0000256" key="1">
    <source>
        <dbReference type="ARBA" id="ARBA00008535"/>
    </source>
</evidence>
<dbReference type="EMBL" id="JAFBMS010000008">
    <property type="protein sequence ID" value="KAG9350237.1"/>
    <property type="molecule type" value="Genomic_DNA"/>
</dbReference>
<organism evidence="5 6">
    <name type="scientific">Albula glossodonta</name>
    <name type="common">roundjaw bonefish</name>
    <dbReference type="NCBI Taxonomy" id="121402"/>
    <lineage>
        <taxon>Eukaryota</taxon>
        <taxon>Metazoa</taxon>
        <taxon>Chordata</taxon>
        <taxon>Craniata</taxon>
        <taxon>Vertebrata</taxon>
        <taxon>Euteleostomi</taxon>
        <taxon>Actinopterygii</taxon>
        <taxon>Neopterygii</taxon>
        <taxon>Teleostei</taxon>
        <taxon>Albuliformes</taxon>
        <taxon>Albulidae</taxon>
        <taxon>Albula</taxon>
    </lineage>
</organism>
<protein>
    <recommendedName>
        <fullName evidence="4">AIG1-type G domain-containing protein</fullName>
    </recommendedName>
</protein>
<reference evidence="5" key="1">
    <citation type="thesis" date="2021" institute="BYU ScholarsArchive" country="Provo, UT, USA">
        <title>Applications of and Algorithms for Genome Assembly and Genomic Analyses with an Emphasis on Marine Teleosts.</title>
        <authorList>
            <person name="Pickett B.D."/>
        </authorList>
    </citation>
    <scope>NUCLEOTIDE SEQUENCE</scope>
    <source>
        <strain evidence="5">HI-2016</strain>
    </source>
</reference>
<evidence type="ECO:0000256" key="3">
    <source>
        <dbReference type="ARBA" id="ARBA00023134"/>
    </source>
</evidence>
<dbReference type="InterPro" id="IPR027417">
    <property type="entry name" value="P-loop_NTPase"/>
</dbReference>
<evidence type="ECO:0000313" key="6">
    <source>
        <dbReference type="Proteomes" id="UP000824540"/>
    </source>
</evidence>
<proteinExistence type="inferred from homology"/>
<dbReference type="PANTHER" id="PTHR10903:SF107">
    <property type="entry name" value="GTPASE IMAP FAMILY MEMBER 4-LIKE-RELATED"/>
    <property type="match status" value="1"/>
</dbReference>
<evidence type="ECO:0000313" key="5">
    <source>
        <dbReference type="EMBL" id="KAG9350237.1"/>
    </source>
</evidence>
<dbReference type="Pfam" id="PF04548">
    <property type="entry name" value="AIG1"/>
    <property type="match status" value="2"/>
</dbReference>
<feature type="domain" description="AIG1-type G" evidence="4">
    <location>
        <begin position="34"/>
        <end position="105"/>
    </location>
</feature>
<feature type="domain" description="AIG1-type G" evidence="4">
    <location>
        <begin position="114"/>
        <end position="205"/>
    </location>
</feature>
<sequence length="242" mass="27085">MCNETVRKSWKATQCGRYIRVGVALSPRHYKLLSEGVWNHTIVLFTKGDSTEQNIERGGKSLQLLLQKCGNRYHILDTKNKDNSAQVIELLEKIEEVVEKNRGEEIKVHHLPELRIVMLGERGAGKSSAANTILGRELFDTERVTGECQKRHGQISERQITAVDTPGWNGTSEQETFEWVKEEIVESVTLCPPGPHALLLVIPVGSSMSGTIQRCAKEAECSGEKHLPQLVEKHCCDTDLCN</sequence>
<comment type="caution">
    <text evidence="5">The sequence shown here is derived from an EMBL/GenBank/DDBJ whole genome shotgun (WGS) entry which is preliminary data.</text>
</comment>
<dbReference type="OrthoDB" id="8964039at2759"/>
<comment type="similarity">
    <text evidence="1">Belongs to the TRAFAC class TrmE-Era-EngA-EngB-Septin-like GTPase superfamily. AIG1/Toc34/Toc159-like paraseptin GTPase family. IAN subfamily.</text>
</comment>
<dbReference type="SUPFAM" id="SSF52540">
    <property type="entry name" value="P-loop containing nucleoside triphosphate hydrolases"/>
    <property type="match status" value="1"/>
</dbReference>
<dbReference type="InterPro" id="IPR045058">
    <property type="entry name" value="GIMA/IAN/Toc"/>
</dbReference>
<accession>A0A8T2PLT4</accession>
<keyword evidence="6" id="KW-1185">Reference proteome</keyword>